<evidence type="ECO:0000256" key="1">
    <source>
        <dbReference type="ARBA" id="ARBA00007754"/>
    </source>
</evidence>
<organism evidence="9 10">
    <name type="scientific">Paenibacillus zeirhizosphaerae</name>
    <dbReference type="NCBI Taxonomy" id="2987519"/>
    <lineage>
        <taxon>Bacteria</taxon>
        <taxon>Bacillati</taxon>
        <taxon>Bacillota</taxon>
        <taxon>Bacilli</taxon>
        <taxon>Bacillales</taxon>
        <taxon>Paenibacillaceae</taxon>
        <taxon>Paenibacillus</taxon>
    </lineage>
</organism>
<feature type="active site" description="Proton donor" evidence="4">
    <location>
        <position position="198"/>
    </location>
</feature>
<dbReference type="Gene3D" id="3.90.182.10">
    <property type="entry name" value="Toxin - Anthrax Protective Antigen,domain 1"/>
    <property type="match status" value="1"/>
</dbReference>
<dbReference type="InterPro" id="IPR037524">
    <property type="entry name" value="PA14/GLEYA"/>
</dbReference>
<dbReference type="SUPFAM" id="SSF56988">
    <property type="entry name" value="Anthrax protective antigen"/>
    <property type="match status" value="1"/>
</dbReference>
<feature type="chain" id="PRO_5045723653" evidence="6">
    <location>
        <begin position="34"/>
        <end position="542"/>
    </location>
</feature>
<dbReference type="InterPro" id="IPR022790">
    <property type="entry name" value="GH26_dom"/>
</dbReference>
<comment type="caution">
    <text evidence="9">The sequence shown here is derived from an EMBL/GenBank/DDBJ whole genome shotgun (WGS) entry which is preliminary data.</text>
</comment>
<gene>
    <name evidence="9" type="ORF">OIN60_19660</name>
</gene>
<feature type="compositionally biased region" description="Pro residues" evidence="5">
    <location>
        <begin position="373"/>
        <end position="394"/>
    </location>
</feature>
<feature type="domain" description="GH26" evidence="7">
    <location>
        <begin position="47"/>
        <end position="339"/>
    </location>
</feature>
<keyword evidence="10" id="KW-1185">Reference proteome</keyword>
<evidence type="ECO:0000256" key="2">
    <source>
        <dbReference type="ARBA" id="ARBA00022801"/>
    </source>
</evidence>
<dbReference type="PANTHER" id="PTHR40079:SF4">
    <property type="entry name" value="GH26 DOMAIN-CONTAINING PROTEIN-RELATED"/>
    <property type="match status" value="1"/>
</dbReference>
<dbReference type="Pfam" id="PF02156">
    <property type="entry name" value="Glyco_hydro_26"/>
    <property type="match status" value="1"/>
</dbReference>
<dbReference type="SUPFAM" id="SSF51445">
    <property type="entry name" value="(Trans)glycosidases"/>
    <property type="match status" value="1"/>
</dbReference>
<keyword evidence="2 4" id="KW-0378">Hydrolase</keyword>
<keyword evidence="3 4" id="KW-0326">Glycosidase</keyword>
<dbReference type="PROSITE" id="PS51820">
    <property type="entry name" value="PA14"/>
    <property type="match status" value="1"/>
</dbReference>
<reference evidence="9 10" key="1">
    <citation type="submission" date="2022-10" db="EMBL/GenBank/DDBJ databases">
        <title>Paenibacillus description and whole genome data of maize root bacterial community.</title>
        <authorList>
            <person name="Marton D."/>
            <person name="Farkas M."/>
            <person name="Cserhati M."/>
        </authorList>
    </citation>
    <scope>NUCLEOTIDE SEQUENCE [LARGE SCALE GENOMIC DNA]</scope>
    <source>
        <strain evidence="9 10">P96</strain>
    </source>
</reference>
<feature type="signal peptide" evidence="6">
    <location>
        <begin position="1"/>
        <end position="33"/>
    </location>
</feature>
<dbReference type="InterPro" id="IPR000805">
    <property type="entry name" value="Glyco_hydro_26"/>
</dbReference>
<evidence type="ECO:0000256" key="6">
    <source>
        <dbReference type="SAM" id="SignalP"/>
    </source>
</evidence>
<dbReference type="SMART" id="SM00758">
    <property type="entry name" value="PA14"/>
    <property type="match status" value="1"/>
</dbReference>
<feature type="domain" description="PA14" evidence="8">
    <location>
        <begin position="398"/>
        <end position="536"/>
    </location>
</feature>
<evidence type="ECO:0000313" key="9">
    <source>
        <dbReference type="EMBL" id="MDP4098945.1"/>
    </source>
</evidence>
<feature type="region of interest" description="Disordered" evidence="5">
    <location>
        <begin position="347"/>
        <end position="402"/>
    </location>
</feature>
<dbReference type="PANTHER" id="PTHR40079">
    <property type="entry name" value="MANNAN ENDO-1,4-BETA-MANNOSIDASE E-RELATED"/>
    <property type="match status" value="1"/>
</dbReference>
<protein>
    <submittedName>
        <fullName evidence="9">Glycosyl hydrolase</fullName>
    </submittedName>
</protein>
<dbReference type="InterPro" id="IPR017853">
    <property type="entry name" value="GH"/>
</dbReference>
<comment type="similarity">
    <text evidence="1 4">Belongs to the glycosyl hydrolase 26 family.</text>
</comment>
<dbReference type="InterPro" id="IPR011658">
    <property type="entry name" value="PA14_dom"/>
</dbReference>
<evidence type="ECO:0000256" key="3">
    <source>
        <dbReference type="ARBA" id="ARBA00023295"/>
    </source>
</evidence>
<dbReference type="GO" id="GO:0016787">
    <property type="term" value="F:hydrolase activity"/>
    <property type="evidence" value="ECO:0007669"/>
    <property type="project" value="UniProtKB-KW"/>
</dbReference>
<accession>A0ABT9FWD0</accession>
<dbReference type="Gene3D" id="3.20.20.80">
    <property type="entry name" value="Glycosidases"/>
    <property type="match status" value="1"/>
</dbReference>
<feature type="active site" description="Nucleophile" evidence="4">
    <location>
        <position position="291"/>
    </location>
</feature>
<evidence type="ECO:0000259" key="7">
    <source>
        <dbReference type="PROSITE" id="PS51764"/>
    </source>
</evidence>
<evidence type="ECO:0000313" key="10">
    <source>
        <dbReference type="Proteomes" id="UP001241848"/>
    </source>
</evidence>
<dbReference type="Pfam" id="PF07691">
    <property type="entry name" value="PA14"/>
    <property type="match status" value="1"/>
</dbReference>
<dbReference type="EMBL" id="JAPCKK010000031">
    <property type="protein sequence ID" value="MDP4098945.1"/>
    <property type="molecule type" value="Genomic_DNA"/>
</dbReference>
<proteinExistence type="inferred from homology"/>
<name>A0ABT9FWD0_9BACL</name>
<keyword evidence="6" id="KW-0732">Signal</keyword>
<evidence type="ECO:0000259" key="8">
    <source>
        <dbReference type="PROSITE" id="PS51820"/>
    </source>
</evidence>
<evidence type="ECO:0000256" key="4">
    <source>
        <dbReference type="PROSITE-ProRule" id="PRU01100"/>
    </source>
</evidence>
<evidence type="ECO:0000256" key="5">
    <source>
        <dbReference type="SAM" id="MobiDB-lite"/>
    </source>
</evidence>
<dbReference type="Proteomes" id="UP001241848">
    <property type="component" value="Unassembled WGS sequence"/>
</dbReference>
<sequence length="542" mass="60572">MKTYSMYRFIQKLLPVVLLCSLLPSGLSPEHFAVQAAEAPINPAASAEARELYTYLSNLDGEGMITGQHDYLESPDELNKKLKRISGQYAGLHGYELGAISNQSAEKAEAQRSNVVDSAINWHNEGGIVAMTFHQALPGKPLTWPNVQIKLTQAEFNRYVTPGTAEYASLIADLDKVAVSLGKLRDAGVPVLWRPYHEMNGNWFWWGKKKRFVKLWDIMYDRFVNVHQLNNLLWVWNPNAPNAWSAPYRKTFPGLSKVDILAADIYDNDFRQSYYDGLLNLAGGKPIAIGEHGEMPSENVLLAQPRWVYSMTWGKMLTENNSNDDIVAYMNEDRTLNRDELIATMAPPVESPPVQPSEPNPPAAPPAEEEPAPPKPVPPKPDPPKPDPPGPAPSDPDTVDEGLNVEFFNNTNLSGTPVLTRTDAKLDFNWRGAAPAPAVHTDQFSVRWTGKVKPKYSETYTFTTISDDGIRVWVNGQLIIDSWIKQSWTERKGSISLEADQFYDIKVEFYDGTGDAMARLMWESQQVSKAIIPSSALFHSVE</sequence>
<dbReference type="PRINTS" id="PR00739">
    <property type="entry name" value="GLHYDRLASE26"/>
</dbReference>
<feature type="compositionally biased region" description="Pro residues" evidence="5">
    <location>
        <begin position="349"/>
        <end position="365"/>
    </location>
</feature>
<dbReference type="PROSITE" id="PS51764">
    <property type="entry name" value="GH26"/>
    <property type="match status" value="1"/>
</dbReference>